<dbReference type="AlphaFoldDB" id="A0A556MTJ3"/>
<feature type="transmembrane region" description="Helical" evidence="2">
    <location>
        <begin position="409"/>
        <end position="428"/>
    </location>
</feature>
<evidence type="ECO:0000313" key="4">
    <source>
        <dbReference type="Proteomes" id="UP000318733"/>
    </source>
</evidence>
<organism evidence="3 4">
    <name type="scientific">Mucilaginibacter corticis</name>
    <dbReference type="NCBI Taxonomy" id="2597670"/>
    <lineage>
        <taxon>Bacteria</taxon>
        <taxon>Pseudomonadati</taxon>
        <taxon>Bacteroidota</taxon>
        <taxon>Sphingobacteriia</taxon>
        <taxon>Sphingobacteriales</taxon>
        <taxon>Sphingobacteriaceae</taxon>
        <taxon>Mucilaginibacter</taxon>
    </lineage>
</organism>
<feature type="transmembrane region" description="Helical" evidence="2">
    <location>
        <begin position="382"/>
        <end position="403"/>
    </location>
</feature>
<evidence type="ECO:0000256" key="2">
    <source>
        <dbReference type="SAM" id="Phobius"/>
    </source>
</evidence>
<dbReference type="SMART" id="SM00028">
    <property type="entry name" value="TPR"/>
    <property type="match status" value="5"/>
</dbReference>
<dbReference type="Gene3D" id="1.25.40.10">
    <property type="entry name" value="Tetratricopeptide repeat domain"/>
    <property type="match status" value="2"/>
</dbReference>
<feature type="region of interest" description="Disordered" evidence="1">
    <location>
        <begin position="444"/>
        <end position="464"/>
    </location>
</feature>
<keyword evidence="4" id="KW-1185">Reference proteome</keyword>
<name>A0A556MTJ3_9SPHI</name>
<dbReference type="PANTHER" id="PTHR10098:SF108">
    <property type="entry name" value="TETRATRICOPEPTIDE REPEAT PROTEIN 28"/>
    <property type="match status" value="1"/>
</dbReference>
<gene>
    <name evidence="3" type="ORF">FO440_03350</name>
</gene>
<keyword evidence="2" id="KW-1133">Transmembrane helix</keyword>
<evidence type="ECO:0000256" key="1">
    <source>
        <dbReference type="SAM" id="MobiDB-lite"/>
    </source>
</evidence>
<accession>A0A556MTJ3</accession>
<dbReference type="PANTHER" id="PTHR10098">
    <property type="entry name" value="RAPSYN-RELATED"/>
    <property type="match status" value="1"/>
</dbReference>
<dbReference type="EMBL" id="VLPK01000001">
    <property type="protein sequence ID" value="TSJ43243.1"/>
    <property type="molecule type" value="Genomic_DNA"/>
</dbReference>
<protein>
    <submittedName>
        <fullName evidence="3">Tetratricopeptide repeat protein</fullName>
    </submittedName>
</protein>
<dbReference type="InterPro" id="IPR011990">
    <property type="entry name" value="TPR-like_helical_dom_sf"/>
</dbReference>
<keyword evidence="2" id="KW-0812">Transmembrane</keyword>
<reference evidence="3 4" key="1">
    <citation type="submission" date="2019-07" db="EMBL/GenBank/DDBJ databases">
        <authorList>
            <person name="Huq M.A."/>
        </authorList>
    </citation>
    <scope>NUCLEOTIDE SEQUENCE [LARGE SCALE GENOMIC DNA]</scope>
    <source>
        <strain evidence="3 4">MAH-19</strain>
    </source>
</reference>
<dbReference type="OrthoDB" id="9806995at2"/>
<proteinExistence type="predicted"/>
<sequence length="464" mass="52656">MLKGIVSVYLVIFITTIAVAQKITIPQLKAQFAQHENDTTGVDLLLQLSRLSQAMRPDSALIYAQQGLDLSRKHSLKRGEADCMNRLGVVLWKNGKYDRALSFLLGSLAIREEANDRLGMLKSLSDIGIVYSDEMDNTKALSYHFRAKTLAEQLHEKRRLGIILSNIGNCYIKLNKVDSALYYVMQSYGIQQTINDVSTLPNTLSILGDINYSLGHEALALDYYRVSINLALKNNDQSGVSDTYNSIGKLYKHKGMADSSIYYATKGLNAAKAAMYPEGIYNASNLLTNVYQGKDDHFELFYLKIALAAKDSMFNAEKVKQIQKLSFNEAARQEEIAEEKHHEEETRIINLQLIGIAIFIPFFFLMILLLNKSRTHRKVIDFMSVLSLLLTFEFINLFIHPFVLRISNHLPLLELVILVALASVLVPMHHKLTHWMREKLQHMPHLHPEKPKDPPAEEKKEPAN</sequence>
<dbReference type="Pfam" id="PF13374">
    <property type="entry name" value="TPR_10"/>
    <property type="match status" value="1"/>
</dbReference>
<feature type="transmembrane region" description="Helical" evidence="2">
    <location>
        <begin position="349"/>
        <end position="370"/>
    </location>
</feature>
<dbReference type="Proteomes" id="UP000318733">
    <property type="component" value="Unassembled WGS sequence"/>
</dbReference>
<dbReference type="SUPFAM" id="SSF48452">
    <property type="entry name" value="TPR-like"/>
    <property type="match status" value="1"/>
</dbReference>
<dbReference type="RefSeq" id="WP_144246808.1">
    <property type="nucleotide sequence ID" value="NZ_VLPK01000001.1"/>
</dbReference>
<evidence type="ECO:0000313" key="3">
    <source>
        <dbReference type="EMBL" id="TSJ43243.1"/>
    </source>
</evidence>
<comment type="caution">
    <text evidence="3">The sequence shown here is derived from an EMBL/GenBank/DDBJ whole genome shotgun (WGS) entry which is preliminary data.</text>
</comment>
<dbReference type="InterPro" id="IPR019734">
    <property type="entry name" value="TPR_rpt"/>
</dbReference>
<keyword evidence="2" id="KW-0472">Membrane</keyword>